<dbReference type="PANTHER" id="PTHR33877:SF2">
    <property type="entry name" value="OS07G0170200 PROTEIN"/>
    <property type="match status" value="1"/>
</dbReference>
<reference evidence="3" key="1">
    <citation type="journal article" date="2019" name="Int. J. Syst. Evol. Microbiol.">
        <title>The Global Catalogue of Microorganisms (GCM) 10K type strain sequencing project: providing services to taxonomists for standard genome sequencing and annotation.</title>
        <authorList>
            <consortium name="The Broad Institute Genomics Platform"/>
            <consortium name="The Broad Institute Genome Sequencing Center for Infectious Disease"/>
            <person name="Wu L."/>
            <person name="Ma J."/>
        </authorList>
    </citation>
    <scope>NUCLEOTIDE SEQUENCE [LARGE SCALE GENOMIC DNA]</scope>
    <source>
        <strain evidence="3">KCTC 42986</strain>
    </source>
</reference>
<name>A0ABV7F4Y8_9BURK</name>
<dbReference type="Pfam" id="PF14239">
    <property type="entry name" value="RRXRR"/>
    <property type="match status" value="1"/>
</dbReference>
<sequence length="1235" mass="130045">MAVFVLDKKGRPLMPCTPKRARKLLASGRARVHRLFPFCLRLVDRFIEDAALQPLRLSLDPGSKTTGIAISRTADVMDADDVIEPVMHITFLMGLVHRGHAIKDALHARAAMRRRRRGNLCYRAPRFHNRTKPKGWLAPSLQHRVDTTIAWVERLCRLAPITHLVQELVRFDMQKMLNPEIAGVEYQQGTLAGYEVREYLLEKFHRTCAYCDAKGVALQMEHIHPKAKGGSNRVSNLTLACEPCNTKKGARDITEFLAKDPIRLARIRKQAKAPLRDAAAVNATRWALFTALQKTGLPVQTGTGGQTKWNRSQLGIIKTHALDAACVGVVGDVRGANTPTLCVNCTGRGSRCKTRLDKFGFPRAYLTNKKTSFGFRTGDMVVADVTKGKKTGVYKGRVAIRMTGNFNIQTGIAGAATVQGISHKHCRIVQRADGYGYVWQTTQFQTKDKGYERFAVGSCPPRPGRGISEHILMNIRFSHRLIASVVALTIGATPVVPVFATTADEVLGLADMTRAATQRIAVQQAVMSLATESSDIDGDGYIEAPVILAGTGPVGGGIIPLSSAAPKDDSYGVKLGYCSWDNGSTNSSVGRITGVVNGYSAPVFAVISAGIDNAFQTSCADIAAGTGAKGDDFLIAYSSTQLQMGTSGTLFFGDPVADVTALNALNAGSLKDGQVRLTKATNALYRWNAGTTTWVSVGSGLPWVASGAGYVSNSQVAAMGGNAIGLANGAYFFRVGSEPGLNVAYDYGGIQARNNGVAAALNLNPLGGNVNVGANLYAKDITASRGDGTGVIFLNGANTRYVYFDGTQYQMPGANLYVNGSQAWTQATLTNLNQLTNGPGYITAAQAPVQSVFGRTGNVVMNSGDVTTALGYVPVNRAGDTMSAALGFTAPGTAATIGPGNGDGASSTTNNFALKSWYGIGFGPNITGQPVANGSYSHWFNVRTGDTGMAGTLTAAHILVNTSGTIGLANQTAYDIGAGRIAAGQSIYSYGTICVGNSSGDCTGTGGAILSASAMTIGGSNVLTAANISANVNGAMIASVRTDQNTDIGVAKMMRWKNYGSNHVLFDASASTAPEGQAISNKDAQVAWTGSYPTLMGWNGTNTYGVRVDSARLADTATTLIGNATIAEINNNGWYRSNGQAGWYSSTYGGGVWMVDTTWVRAYNGKGFLTDAWLYAGAGLQIAGNVAIDGSRNFNGGAVTASNYVQPGNIAGNGWGCAAAGSIGRDGSGNLYVCN</sequence>
<dbReference type="Gene3D" id="1.10.30.50">
    <property type="match status" value="1"/>
</dbReference>
<organism evidence="2 3">
    <name type="scientific">Undibacterium arcticum</name>
    <dbReference type="NCBI Taxonomy" id="1762892"/>
    <lineage>
        <taxon>Bacteria</taxon>
        <taxon>Pseudomonadati</taxon>
        <taxon>Pseudomonadota</taxon>
        <taxon>Betaproteobacteria</taxon>
        <taxon>Burkholderiales</taxon>
        <taxon>Oxalobacteraceae</taxon>
        <taxon>Undibacterium</taxon>
    </lineage>
</organism>
<proteinExistence type="predicted"/>
<dbReference type="InterPro" id="IPR047693">
    <property type="entry name" value="RNA-guided_IscB-like"/>
</dbReference>
<keyword evidence="2" id="KW-0255">Endonuclease</keyword>
<feature type="domain" description="HNH nuclease" evidence="1">
    <location>
        <begin position="195"/>
        <end position="246"/>
    </location>
</feature>
<evidence type="ECO:0000313" key="2">
    <source>
        <dbReference type="EMBL" id="MFC3110168.1"/>
    </source>
</evidence>
<dbReference type="InterPro" id="IPR052892">
    <property type="entry name" value="NA-targeting_endonuclease"/>
</dbReference>
<keyword evidence="2" id="KW-0540">Nuclease</keyword>
<dbReference type="PANTHER" id="PTHR33877">
    <property type="entry name" value="SLL1193 PROTEIN"/>
    <property type="match status" value="1"/>
</dbReference>
<dbReference type="Proteomes" id="UP001595530">
    <property type="component" value="Unassembled WGS sequence"/>
</dbReference>
<evidence type="ECO:0000259" key="1">
    <source>
        <dbReference type="SMART" id="SM00507"/>
    </source>
</evidence>
<comment type="caution">
    <text evidence="2">The sequence shown here is derived from an EMBL/GenBank/DDBJ whole genome shotgun (WGS) entry which is preliminary data.</text>
</comment>
<dbReference type="InterPro" id="IPR025938">
    <property type="entry name" value="RRXRR_dom"/>
</dbReference>
<keyword evidence="3" id="KW-1185">Reference proteome</keyword>
<dbReference type="EMBL" id="JBHRTP010000071">
    <property type="protein sequence ID" value="MFC3110168.1"/>
    <property type="molecule type" value="Genomic_DNA"/>
</dbReference>
<protein>
    <submittedName>
        <fullName evidence="2">RNA-guided endonuclease IscB</fullName>
    </submittedName>
</protein>
<dbReference type="NCBIfam" id="NF040563">
    <property type="entry name" value="guided_IscB"/>
    <property type="match status" value="1"/>
</dbReference>
<dbReference type="RefSeq" id="WP_390328512.1">
    <property type="nucleotide sequence ID" value="NZ_JBHRTP010000071.1"/>
</dbReference>
<dbReference type="CDD" id="cd00085">
    <property type="entry name" value="HNHc"/>
    <property type="match status" value="1"/>
</dbReference>
<accession>A0ABV7F4Y8</accession>
<keyword evidence="2" id="KW-0378">Hydrolase</keyword>
<gene>
    <name evidence="2" type="primary">iscB</name>
    <name evidence="2" type="ORF">ACFOFO_19750</name>
</gene>
<dbReference type="Pfam" id="PF01844">
    <property type="entry name" value="HNH"/>
    <property type="match status" value="1"/>
</dbReference>
<dbReference type="SMART" id="SM00507">
    <property type="entry name" value="HNHc"/>
    <property type="match status" value="1"/>
</dbReference>
<evidence type="ECO:0000313" key="3">
    <source>
        <dbReference type="Proteomes" id="UP001595530"/>
    </source>
</evidence>
<dbReference type="GO" id="GO:0004519">
    <property type="term" value="F:endonuclease activity"/>
    <property type="evidence" value="ECO:0007669"/>
    <property type="project" value="UniProtKB-KW"/>
</dbReference>
<dbReference type="InterPro" id="IPR003615">
    <property type="entry name" value="HNH_nuc"/>
</dbReference>
<dbReference type="InterPro" id="IPR002711">
    <property type="entry name" value="HNH"/>
</dbReference>